<keyword evidence="3" id="KW-1185">Reference proteome</keyword>
<protein>
    <submittedName>
        <fullName evidence="2">Uncharacterized protein</fullName>
    </submittedName>
</protein>
<sequence>MPPNTSPSDFIYQRPLCSSSAAIEVSTSINEDEENGRAIHRAGYMSNSSTYGARVTTAQYHETLAYGDTPCPAPVFLHDVRQQRLENSHGFGASHTGGSPNFEPAAASVLPQFKQASYHHTLEDTAERSENRRISLATESTLGHRTFSIYSNASGNFEQFCDALNVVHDICLAATRAHLGSHHANRQARASYSGDAGHHRESDNPITVTDNEYKQPSVAEGLYHGPTTSSHAHPVPALNSEQATIPNVSSSLLKNISSICNMLWAGSQRDRLTVLNVERLAVDNMAKLLSWGETVALHDSDERALGNYETLHRALDAGKNLCAWLGAHESVLEMEELERAWVYASGLL</sequence>
<organism evidence="2 3">
    <name type="scientific">Pestalotiopsis fici (strain W106-1 / CGMCC3.15140)</name>
    <dbReference type="NCBI Taxonomy" id="1229662"/>
    <lineage>
        <taxon>Eukaryota</taxon>
        <taxon>Fungi</taxon>
        <taxon>Dikarya</taxon>
        <taxon>Ascomycota</taxon>
        <taxon>Pezizomycotina</taxon>
        <taxon>Sordariomycetes</taxon>
        <taxon>Xylariomycetidae</taxon>
        <taxon>Amphisphaeriales</taxon>
        <taxon>Sporocadaceae</taxon>
        <taxon>Pestalotiopsis</taxon>
    </lineage>
</organism>
<dbReference type="Proteomes" id="UP000030651">
    <property type="component" value="Unassembled WGS sequence"/>
</dbReference>
<evidence type="ECO:0000313" key="2">
    <source>
        <dbReference type="EMBL" id="ETS86783.1"/>
    </source>
</evidence>
<dbReference type="eggNOG" id="ENOG502RKH9">
    <property type="taxonomic scope" value="Eukaryota"/>
</dbReference>
<dbReference type="OrthoDB" id="5207873at2759"/>
<dbReference type="RefSeq" id="XP_007827383.1">
    <property type="nucleotide sequence ID" value="XM_007829192.1"/>
</dbReference>
<dbReference type="KEGG" id="pfy:PFICI_00611"/>
<reference evidence="3" key="1">
    <citation type="journal article" date="2015" name="BMC Genomics">
        <title>Genomic and transcriptomic analysis of the endophytic fungus Pestalotiopsis fici reveals its lifestyle and high potential for synthesis of natural products.</title>
        <authorList>
            <person name="Wang X."/>
            <person name="Zhang X."/>
            <person name="Liu L."/>
            <person name="Xiang M."/>
            <person name="Wang W."/>
            <person name="Sun X."/>
            <person name="Che Y."/>
            <person name="Guo L."/>
            <person name="Liu G."/>
            <person name="Guo L."/>
            <person name="Wang C."/>
            <person name="Yin W.B."/>
            <person name="Stadler M."/>
            <person name="Zhang X."/>
            <person name="Liu X."/>
        </authorList>
    </citation>
    <scope>NUCLEOTIDE SEQUENCE [LARGE SCALE GENOMIC DNA]</scope>
    <source>
        <strain evidence="3">W106-1 / CGMCC3.15140</strain>
    </source>
</reference>
<gene>
    <name evidence="2" type="ORF">PFICI_00611</name>
</gene>
<proteinExistence type="predicted"/>
<dbReference type="GeneID" id="19265624"/>
<dbReference type="HOGENOM" id="CLU_797170_0_0_1"/>
<evidence type="ECO:0000256" key="1">
    <source>
        <dbReference type="SAM" id="MobiDB-lite"/>
    </source>
</evidence>
<dbReference type="AlphaFoldDB" id="W3XL54"/>
<dbReference type="EMBL" id="KI912109">
    <property type="protein sequence ID" value="ETS86783.1"/>
    <property type="molecule type" value="Genomic_DNA"/>
</dbReference>
<accession>W3XL54</accession>
<name>W3XL54_PESFW</name>
<feature type="region of interest" description="Disordered" evidence="1">
    <location>
        <begin position="182"/>
        <end position="209"/>
    </location>
</feature>
<evidence type="ECO:0000313" key="3">
    <source>
        <dbReference type="Proteomes" id="UP000030651"/>
    </source>
</evidence>
<dbReference type="InParanoid" id="W3XL54"/>